<organism evidence="1 2">
    <name type="scientific">Brachionus plicatilis</name>
    <name type="common">Marine rotifer</name>
    <name type="synonym">Brachionus muelleri</name>
    <dbReference type="NCBI Taxonomy" id="10195"/>
    <lineage>
        <taxon>Eukaryota</taxon>
        <taxon>Metazoa</taxon>
        <taxon>Spiralia</taxon>
        <taxon>Gnathifera</taxon>
        <taxon>Rotifera</taxon>
        <taxon>Eurotatoria</taxon>
        <taxon>Monogononta</taxon>
        <taxon>Pseudotrocha</taxon>
        <taxon>Ploima</taxon>
        <taxon>Brachionidae</taxon>
        <taxon>Brachionus</taxon>
    </lineage>
</organism>
<evidence type="ECO:0000313" key="2">
    <source>
        <dbReference type="Proteomes" id="UP000276133"/>
    </source>
</evidence>
<accession>A0A3M7QLK0</accession>
<sequence length="74" mass="8835">MFIFQKIRFFLNLINNNNDDNLSIFYSSRRSFSSIFSSNSSNLTQRSLHRVDFLPLCNRFIDKRIELVKSQIIN</sequence>
<dbReference type="EMBL" id="REGN01005751">
    <property type="protein sequence ID" value="RNA12180.1"/>
    <property type="molecule type" value="Genomic_DNA"/>
</dbReference>
<proteinExistence type="predicted"/>
<evidence type="ECO:0000313" key="1">
    <source>
        <dbReference type="EMBL" id="RNA12180.1"/>
    </source>
</evidence>
<gene>
    <name evidence="1" type="ORF">BpHYR1_028099</name>
</gene>
<reference evidence="1 2" key="1">
    <citation type="journal article" date="2018" name="Sci. Rep.">
        <title>Genomic signatures of local adaptation to the degree of environmental predictability in rotifers.</title>
        <authorList>
            <person name="Franch-Gras L."/>
            <person name="Hahn C."/>
            <person name="Garcia-Roger E.M."/>
            <person name="Carmona M.J."/>
            <person name="Serra M."/>
            <person name="Gomez A."/>
        </authorList>
    </citation>
    <scope>NUCLEOTIDE SEQUENCE [LARGE SCALE GENOMIC DNA]</scope>
    <source>
        <strain evidence="1">HYR1</strain>
    </source>
</reference>
<keyword evidence="2" id="KW-1185">Reference proteome</keyword>
<name>A0A3M7QLK0_BRAPC</name>
<comment type="caution">
    <text evidence="1">The sequence shown here is derived from an EMBL/GenBank/DDBJ whole genome shotgun (WGS) entry which is preliminary data.</text>
</comment>
<protein>
    <submittedName>
        <fullName evidence="1">Uncharacterized protein</fullName>
    </submittedName>
</protein>
<dbReference type="Proteomes" id="UP000276133">
    <property type="component" value="Unassembled WGS sequence"/>
</dbReference>
<dbReference type="AlphaFoldDB" id="A0A3M7QLK0"/>